<dbReference type="GO" id="GO:0016301">
    <property type="term" value="F:kinase activity"/>
    <property type="evidence" value="ECO:0007669"/>
    <property type="project" value="UniProtKB-KW"/>
</dbReference>
<keyword evidence="1" id="KW-0808">Transferase</keyword>
<keyword evidence="8" id="KW-1185">Reference proteome</keyword>
<evidence type="ECO:0000256" key="4">
    <source>
        <dbReference type="ARBA" id="ARBA00022840"/>
    </source>
</evidence>
<feature type="compositionally biased region" description="Low complexity" evidence="5">
    <location>
        <begin position="21"/>
        <end position="48"/>
    </location>
</feature>
<name>A0ABZ2M205_9BACT</name>
<dbReference type="Gene3D" id="1.25.40.10">
    <property type="entry name" value="Tetratricopeptide repeat domain"/>
    <property type="match status" value="2"/>
</dbReference>
<dbReference type="SUPFAM" id="SSF56112">
    <property type="entry name" value="Protein kinase-like (PK-like)"/>
    <property type="match status" value="1"/>
</dbReference>
<dbReference type="PROSITE" id="PS00108">
    <property type="entry name" value="PROTEIN_KINASE_ST"/>
    <property type="match status" value="1"/>
</dbReference>
<dbReference type="Pfam" id="PF00069">
    <property type="entry name" value="Pkinase"/>
    <property type="match status" value="1"/>
</dbReference>
<evidence type="ECO:0000256" key="1">
    <source>
        <dbReference type="ARBA" id="ARBA00022679"/>
    </source>
</evidence>
<evidence type="ECO:0000256" key="3">
    <source>
        <dbReference type="ARBA" id="ARBA00022777"/>
    </source>
</evidence>
<protein>
    <submittedName>
        <fullName evidence="7">Protein kinase</fullName>
    </submittedName>
</protein>
<evidence type="ECO:0000259" key="6">
    <source>
        <dbReference type="PROSITE" id="PS50011"/>
    </source>
</evidence>
<feature type="compositionally biased region" description="Low complexity" evidence="5">
    <location>
        <begin position="987"/>
        <end position="1006"/>
    </location>
</feature>
<gene>
    <name evidence="7" type="ORF">LZC94_08155</name>
</gene>
<dbReference type="Gene3D" id="1.10.510.10">
    <property type="entry name" value="Transferase(Phosphotransferase) domain 1"/>
    <property type="match status" value="1"/>
</dbReference>
<evidence type="ECO:0000313" key="7">
    <source>
        <dbReference type="EMBL" id="WXB17241.1"/>
    </source>
</evidence>
<dbReference type="InterPro" id="IPR011009">
    <property type="entry name" value="Kinase-like_dom_sf"/>
</dbReference>
<dbReference type="Gene3D" id="3.30.200.20">
    <property type="entry name" value="Phosphorylase Kinase, domain 1"/>
    <property type="match status" value="1"/>
</dbReference>
<feature type="domain" description="Protein kinase" evidence="6">
    <location>
        <begin position="59"/>
        <end position="347"/>
    </location>
</feature>
<accession>A0ABZ2M205</accession>
<dbReference type="SUPFAM" id="SSF48452">
    <property type="entry name" value="TPR-like"/>
    <property type="match status" value="2"/>
</dbReference>
<dbReference type="PROSITE" id="PS50011">
    <property type="entry name" value="PROTEIN_KINASE_DOM"/>
    <property type="match status" value="1"/>
</dbReference>
<dbReference type="CDD" id="cd14014">
    <property type="entry name" value="STKc_PknB_like"/>
    <property type="match status" value="1"/>
</dbReference>
<evidence type="ECO:0000256" key="2">
    <source>
        <dbReference type="ARBA" id="ARBA00022741"/>
    </source>
</evidence>
<dbReference type="InterPro" id="IPR011990">
    <property type="entry name" value="TPR-like_helical_dom_sf"/>
</dbReference>
<dbReference type="InterPro" id="IPR008271">
    <property type="entry name" value="Ser/Thr_kinase_AS"/>
</dbReference>
<dbReference type="Proteomes" id="UP001370348">
    <property type="component" value="Chromosome"/>
</dbReference>
<keyword evidence="3 7" id="KW-0418">Kinase</keyword>
<dbReference type="InterPro" id="IPR000719">
    <property type="entry name" value="Prot_kinase_dom"/>
</dbReference>
<dbReference type="EMBL" id="CP089984">
    <property type="protein sequence ID" value="WXB17241.1"/>
    <property type="molecule type" value="Genomic_DNA"/>
</dbReference>
<evidence type="ECO:0000256" key="5">
    <source>
        <dbReference type="SAM" id="MobiDB-lite"/>
    </source>
</evidence>
<keyword evidence="4" id="KW-0067">ATP-binding</keyword>
<reference evidence="7 8" key="1">
    <citation type="submission" date="2021-12" db="EMBL/GenBank/DDBJ databases">
        <title>Discovery of the Pendulisporaceae a myxobacterial family with distinct sporulation behavior and unique specialized metabolism.</title>
        <authorList>
            <person name="Garcia R."/>
            <person name="Popoff A."/>
            <person name="Bader C.D."/>
            <person name="Loehr J."/>
            <person name="Walesch S."/>
            <person name="Walt C."/>
            <person name="Boldt J."/>
            <person name="Bunk B."/>
            <person name="Haeckl F.J.F.P.J."/>
            <person name="Gunesch A.P."/>
            <person name="Birkelbach J."/>
            <person name="Nuebel U."/>
            <person name="Pietschmann T."/>
            <person name="Bach T."/>
            <person name="Mueller R."/>
        </authorList>
    </citation>
    <scope>NUCLEOTIDE SEQUENCE [LARGE SCALE GENOMIC DNA]</scope>
    <source>
        <strain evidence="7 8">MSr11954</strain>
    </source>
</reference>
<evidence type="ECO:0000313" key="8">
    <source>
        <dbReference type="Proteomes" id="UP001370348"/>
    </source>
</evidence>
<keyword evidence="2" id="KW-0547">Nucleotide-binding</keyword>
<feature type="region of interest" description="Disordered" evidence="5">
    <location>
        <begin position="987"/>
        <end position="1015"/>
    </location>
</feature>
<organism evidence="7 8">
    <name type="scientific">Pendulispora albinea</name>
    <dbReference type="NCBI Taxonomy" id="2741071"/>
    <lineage>
        <taxon>Bacteria</taxon>
        <taxon>Pseudomonadati</taxon>
        <taxon>Myxococcota</taxon>
        <taxon>Myxococcia</taxon>
        <taxon>Myxococcales</taxon>
        <taxon>Sorangiineae</taxon>
        <taxon>Pendulisporaceae</taxon>
        <taxon>Pendulispora</taxon>
    </lineage>
</organism>
<sequence>MRECIEHDECPLDATADVSRADSASSFDSSGPKPSGSSSNSSNSSNSTFSTDELIAFRYRIIRLIAKGGMGEVYEAEDLELRESIALKVVRRERAEDGRAFEHLKREIFLARKVTHPNVCRIFDVGFHVKRRARRFRGLAPARIPFITMELLEGETLAERLRRTGPMEPDEALPYIRQMIDALSAAHAVGIVHRDFKSANVFLEEGPARLDDPSVCRARAGVRAVVTDFGLAKRAPDPDSAFQPTGTDRLMGTPGYMAPEQIQGHPISPATDIYALGVVMYEMLAGARPFAKDASLGAALARIERPPPRLRDVRPLLDPYIEGIVARCMARAPSDRFPSALALHAALFGHRRETLGGRAPGPRQRRVLAFSAVALVAGSTVFAHHLTSAPSPLLSAARVAAASKSNAADVRAALLPRTAKVDPPETLGEPAIPAKRRGSTWLVTALTELRARLGLESSSSRDEARALPLEEGKKAYELSKELPLSREERLLSEGLYREVLGEWDRATEVYRTLFEFFPSRVEYGLALARAQMNAGERDEVFATMAKLREAPNLSGANLDMDEVEAELALDAGDYPRAEMMASRAASLAEARGAWQRAAEDRRTEWRALLEQGKSEPARDRWRDAIVLFERAGDRASRAAARCLMAKDRLDQGDFDTAVRLIEETERDYHELGDKRSEAQTAMYRAQARWREGRFRDAAVLLEHWTDLVRAMGGPGHRETREMRQARERGSIAMAGALIRSGDRAGAHARLSAVMDAGRTLDPDLAAEAMGERAALLRAQGDGEGAARWVNTALDSVRRAAAPAASWASSAASASASSVLFGLRLRAAELLLDQGQAAEAERAVSDLLAASPHLPEGGSARAHVLRARALVDSGDTVRARAALERSYDVPGAHVEADTVLAQRIVSARLLAAETPRAVDRALQALDGVTATARGLSFVTMELDARLVAGELALAAGRTADGAARLRELARDARGLGYELWAKRAAASAGISRAGSRSAPASGALARGTSRGPRPRG</sequence>
<proteinExistence type="predicted"/>
<feature type="region of interest" description="Disordered" evidence="5">
    <location>
        <begin position="15"/>
        <end position="48"/>
    </location>
</feature>
<dbReference type="PANTHER" id="PTHR43289">
    <property type="entry name" value="MITOGEN-ACTIVATED PROTEIN KINASE KINASE KINASE 20-RELATED"/>
    <property type="match status" value="1"/>
</dbReference>
<dbReference type="PANTHER" id="PTHR43289:SF34">
    <property type="entry name" value="SERINE_THREONINE-PROTEIN KINASE YBDM-RELATED"/>
    <property type="match status" value="1"/>
</dbReference>
<dbReference type="RefSeq" id="WP_394826871.1">
    <property type="nucleotide sequence ID" value="NZ_CP089984.1"/>
</dbReference>